<dbReference type="EMBL" id="BMAR01000004">
    <property type="protein sequence ID" value="GFR43043.1"/>
    <property type="molecule type" value="Genomic_DNA"/>
</dbReference>
<name>A0AAD3DM04_9CHLO</name>
<proteinExistence type="predicted"/>
<keyword evidence="1" id="KW-0472">Membrane</keyword>
<keyword evidence="3" id="KW-1185">Reference proteome</keyword>
<evidence type="ECO:0000256" key="1">
    <source>
        <dbReference type="SAM" id="Phobius"/>
    </source>
</evidence>
<evidence type="ECO:0000313" key="2">
    <source>
        <dbReference type="EMBL" id="GFR43043.1"/>
    </source>
</evidence>
<keyword evidence="1" id="KW-0812">Transmembrane</keyword>
<accession>A0AAD3DM04</accession>
<evidence type="ECO:0000313" key="3">
    <source>
        <dbReference type="Proteomes" id="UP001054857"/>
    </source>
</evidence>
<reference evidence="2 3" key="1">
    <citation type="journal article" date="2021" name="Sci. Rep.">
        <title>Genome sequencing of the multicellular alga Astrephomene provides insights into convergent evolution of germ-soma differentiation.</title>
        <authorList>
            <person name="Yamashita S."/>
            <person name="Yamamoto K."/>
            <person name="Matsuzaki R."/>
            <person name="Suzuki S."/>
            <person name="Yamaguchi H."/>
            <person name="Hirooka S."/>
            <person name="Minakuchi Y."/>
            <person name="Miyagishima S."/>
            <person name="Kawachi M."/>
            <person name="Toyoda A."/>
            <person name="Nozaki H."/>
        </authorList>
    </citation>
    <scope>NUCLEOTIDE SEQUENCE [LARGE SCALE GENOMIC DNA]</scope>
    <source>
        <strain evidence="2 3">NIES-4017</strain>
    </source>
</reference>
<keyword evidence="1" id="KW-1133">Transmembrane helix</keyword>
<dbReference type="Proteomes" id="UP001054857">
    <property type="component" value="Unassembled WGS sequence"/>
</dbReference>
<dbReference type="AlphaFoldDB" id="A0AAD3DM04"/>
<protein>
    <recommendedName>
        <fullName evidence="4">Transmembrane protein</fullName>
    </recommendedName>
</protein>
<organism evidence="2 3">
    <name type="scientific">Astrephomene gubernaculifera</name>
    <dbReference type="NCBI Taxonomy" id="47775"/>
    <lineage>
        <taxon>Eukaryota</taxon>
        <taxon>Viridiplantae</taxon>
        <taxon>Chlorophyta</taxon>
        <taxon>core chlorophytes</taxon>
        <taxon>Chlorophyceae</taxon>
        <taxon>CS clade</taxon>
        <taxon>Chlamydomonadales</taxon>
        <taxon>Astrephomenaceae</taxon>
        <taxon>Astrephomene</taxon>
    </lineage>
</organism>
<sequence length="101" mass="11392">MSHGILPVRRPAKVATMSFKLPLDAWCLMPAVVYAAGAFFTMVGRVPTVDPETSNYQFYEDEAASAKQAQKYDTQFRSLFTERIKQNRTSVFPNWTPGSPQ</sequence>
<gene>
    <name evidence="2" type="ORF">Agub_g4048</name>
</gene>
<evidence type="ECO:0008006" key="4">
    <source>
        <dbReference type="Google" id="ProtNLM"/>
    </source>
</evidence>
<comment type="caution">
    <text evidence="2">The sequence shown here is derived from an EMBL/GenBank/DDBJ whole genome shotgun (WGS) entry which is preliminary data.</text>
</comment>
<feature type="transmembrane region" description="Helical" evidence="1">
    <location>
        <begin position="21"/>
        <end position="43"/>
    </location>
</feature>